<dbReference type="GO" id="GO:0005975">
    <property type="term" value="P:carbohydrate metabolic process"/>
    <property type="evidence" value="ECO:0007669"/>
    <property type="project" value="InterPro"/>
</dbReference>
<accession>A0A4V2RCW4</accession>
<keyword evidence="1" id="KW-0732">Signal</keyword>
<sequence>MPKVVMTFPEGKYKVLTMSYDDGRAADRRLVDIFNSNGIKGTFHINSGLFGTGDRIPENEVAELYEGHEISAHTLTHPTIARSPKEQLVHEVMEDRKNLEKIAGYTVRGMSYPNGSYNTYIKEILPYLGIEYSRTVNSTGNFSIPDDFLEWNPTCHHNKGLMKLADNFVQLHKKQYLYMMYVWGHSYEFDNDQNWDVIETFCEYIGNRGDIWYATNIEIIDYINAFRSLKFAADSQFVYNPSALSVWLSVDEKIVEVKGGAQVCLAEEEGAVIGLEP</sequence>
<feature type="domain" description="NodB homology" evidence="2">
    <location>
        <begin position="12"/>
        <end position="214"/>
    </location>
</feature>
<evidence type="ECO:0000313" key="3">
    <source>
        <dbReference type="EMBL" id="TCN22540.1"/>
    </source>
</evidence>
<dbReference type="RefSeq" id="WP_132009719.1">
    <property type="nucleotide sequence ID" value="NZ_JABUHM010000011.1"/>
</dbReference>
<reference evidence="3 4" key="1">
    <citation type="journal article" date="2015" name="Stand. Genomic Sci.">
        <title>Genomic Encyclopedia of Bacterial and Archaeal Type Strains, Phase III: the genomes of soil and plant-associated and newly described type strains.</title>
        <authorList>
            <person name="Whitman W.B."/>
            <person name="Woyke T."/>
            <person name="Klenk H.P."/>
            <person name="Zhou Y."/>
            <person name="Lilburn T.G."/>
            <person name="Beck B.J."/>
            <person name="De Vos P."/>
            <person name="Vandamme P."/>
            <person name="Eisen J.A."/>
            <person name="Garrity G."/>
            <person name="Hugenholtz P."/>
            <person name="Kyrpides N.C."/>
        </authorList>
    </citation>
    <scope>NUCLEOTIDE SEQUENCE [LARGE SCALE GENOMIC DNA]</scope>
    <source>
        <strain evidence="3 4">CV53</strain>
    </source>
</reference>
<dbReference type="InterPro" id="IPR051398">
    <property type="entry name" value="Polysacch_Deacetylase"/>
</dbReference>
<dbReference type="Pfam" id="PF01522">
    <property type="entry name" value="Polysacc_deac_1"/>
    <property type="match status" value="1"/>
</dbReference>
<dbReference type="GO" id="GO:0016810">
    <property type="term" value="F:hydrolase activity, acting on carbon-nitrogen (but not peptide) bonds"/>
    <property type="evidence" value="ECO:0007669"/>
    <property type="project" value="InterPro"/>
</dbReference>
<dbReference type="PANTHER" id="PTHR34216:SF11">
    <property type="entry name" value="CHITOOLIGOSACCHARIDE DEACETYLASE"/>
    <property type="match status" value="1"/>
</dbReference>
<dbReference type="AlphaFoldDB" id="A0A4V2RCW4"/>
<dbReference type="Proteomes" id="UP000295689">
    <property type="component" value="Unassembled WGS sequence"/>
</dbReference>
<dbReference type="InterPro" id="IPR011330">
    <property type="entry name" value="Glyco_hydro/deAcase_b/a-brl"/>
</dbReference>
<name>A0A4V2RCW4_9BACI</name>
<dbReference type="InterPro" id="IPR002509">
    <property type="entry name" value="NODB_dom"/>
</dbReference>
<evidence type="ECO:0000313" key="4">
    <source>
        <dbReference type="Proteomes" id="UP000295689"/>
    </source>
</evidence>
<dbReference type="Gene3D" id="3.20.20.370">
    <property type="entry name" value="Glycoside hydrolase/deacetylase"/>
    <property type="match status" value="1"/>
</dbReference>
<organism evidence="3 4">
    <name type="scientific">Mesobacillus foraminis</name>
    <dbReference type="NCBI Taxonomy" id="279826"/>
    <lineage>
        <taxon>Bacteria</taxon>
        <taxon>Bacillati</taxon>
        <taxon>Bacillota</taxon>
        <taxon>Bacilli</taxon>
        <taxon>Bacillales</taxon>
        <taxon>Bacillaceae</taxon>
        <taxon>Mesobacillus</taxon>
    </lineage>
</organism>
<comment type="caution">
    <text evidence="3">The sequence shown here is derived from an EMBL/GenBank/DDBJ whole genome shotgun (WGS) entry which is preliminary data.</text>
</comment>
<dbReference type="CDD" id="cd10967">
    <property type="entry name" value="CE4_GLA_like_6s"/>
    <property type="match status" value="1"/>
</dbReference>
<dbReference type="PANTHER" id="PTHR34216">
    <property type="match status" value="1"/>
</dbReference>
<dbReference type="EMBL" id="SLVV01000010">
    <property type="protein sequence ID" value="TCN22540.1"/>
    <property type="molecule type" value="Genomic_DNA"/>
</dbReference>
<evidence type="ECO:0000259" key="2">
    <source>
        <dbReference type="PROSITE" id="PS51677"/>
    </source>
</evidence>
<protein>
    <submittedName>
        <fullName evidence="3">Polysaccharide deacetylase</fullName>
    </submittedName>
</protein>
<evidence type="ECO:0000256" key="1">
    <source>
        <dbReference type="ARBA" id="ARBA00022729"/>
    </source>
</evidence>
<dbReference type="SUPFAM" id="SSF88713">
    <property type="entry name" value="Glycoside hydrolase/deacetylase"/>
    <property type="match status" value="1"/>
</dbReference>
<gene>
    <name evidence="3" type="ORF">EV146_1105</name>
</gene>
<keyword evidence="4" id="KW-1185">Reference proteome</keyword>
<proteinExistence type="predicted"/>
<dbReference type="PROSITE" id="PS51677">
    <property type="entry name" value="NODB"/>
    <property type="match status" value="1"/>
</dbReference>